<reference evidence="3 4" key="1">
    <citation type="journal article" date="2014" name="Syst. Appl. Microbiol.">
        <title>Complete genomes of freshwater sulfur oxidizers Sulfuricella denitrificans skB26 and Sulfuritalea hydrogenivorans sk43H: genetic insights into the sulfur oxidation pathway of betaproteobacteria.</title>
        <authorList>
            <person name="Watanabe T."/>
            <person name="Kojima H."/>
            <person name="Fukui M."/>
        </authorList>
    </citation>
    <scope>NUCLEOTIDE SEQUENCE [LARGE SCALE GENOMIC DNA]</scope>
    <source>
        <strain evidence="3">DSM22779</strain>
    </source>
</reference>
<dbReference type="OrthoDB" id="8537207at2"/>
<evidence type="ECO:0000313" key="3">
    <source>
        <dbReference type="EMBL" id="BAO29022.1"/>
    </source>
</evidence>
<evidence type="ECO:0008006" key="5">
    <source>
        <dbReference type="Google" id="ProtNLM"/>
    </source>
</evidence>
<keyword evidence="4" id="KW-1185">Reference proteome</keyword>
<dbReference type="STRING" id="1223802.SUTH_01222"/>
<feature type="chain" id="PRO_5004794993" description="Low-complexity protein" evidence="2">
    <location>
        <begin position="29"/>
        <end position="113"/>
    </location>
</feature>
<feature type="signal peptide" evidence="2">
    <location>
        <begin position="1"/>
        <end position="28"/>
    </location>
</feature>
<dbReference type="InterPro" id="IPR006311">
    <property type="entry name" value="TAT_signal"/>
</dbReference>
<organism evidence="3 4">
    <name type="scientific">Sulfuritalea hydrogenivorans sk43H</name>
    <dbReference type="NCBI Taxonomy" id="1223802"/>
    <lineage>
        <taxon>Bacteria</taxon>
        <taxon>Pseudomonadati</taxon>
        <taxon>Pseudomonadota</taxon>
        <taxon>Betaproteobacteria</taxon>
        <taxon>Nitrosomonadales</taxon>
        <taxon>Sterolibacteriaceae</taxon>
        <taxon>Sulfuritalea</taxon>
    </lineage>
</organism>
<evidence type="ECO:0000256" key="2">
    <source>
        <dbReference type="SAM" id="SignalP"/>
    </source>
</evidence>
<dbReference type="EMBL" id="AP012547">
    <property type="protein sequence ID" value="BAO29022.1"/>
    <property type="molecule type" value="Genomic_DNA"/>
</dbReference>
<dbReference type="PROSITE" id="PS51318">
    <property type="entry name" value="TAT"/>
    <property type="match status" value="1"/>
</dbReference>
<dbReference type="AlphaFoldDB" id="W0SDK2"/>
<evidence type="ECO:0000256" key="1">
    <source>
        <dbReference type="SAM" id="MobiDB-lite"/>
    </source>
</evidence>
<evidence type="ECO:0000313" key="4">
    <source>
        <dbReference type="Proteomes" id="UP000031637"/>
    </source>
</evidence>
<protein>
    <recommendedName>
        <fullName evidence="5">Low-complexity protein</fullName>
    </recommendedName>
</protein>
<sequence>MKTRNSHLKLATGAALAATVAFAPVALAADNPFSMQTLGAGYQLAQADKKVDGKCGEGKCGATKKVEEKKKDGSCGAGKAKDGSCGAAKADSKKKDGSCGGAKAKDGSCGAKK</sequence>
<proteinExistence type="predicted"/>
<dbReference type="RefSeq" id="WP_041097898.1">
    <property type="nucleotide sequence ID" value="NZ_AP012547.1"/>
</dbReference>
<dbReference type="KEGG" id="shd:SUTH_01222"/>
<dbReference type="Proteomes" id="UP000031637">
    <property type="component" value="Chromosome"/>
</dbReference>
<gene>
    <name evidence="3" type="ORF">SUTH_01222</name>
</gene>
<accession>W0SDK2</accession>
<dbReference type="HOGENOM" id="CLU_128743_0_0_4"/>
<keyword evidence="2" id="KW-0732">Signal</keyword>
<name>W0SDK2_9PROT</name>
<feature type="region of interest" description="Disordered" evidence="1">
    <location>
        <begin position="71"/>
        <end position="113"/>
    </location>
</feature>